<dbReference type="SUPFAM" id="SSF53383">
    <property type="entry name" value="PLP-dependent transferases"/>
    <property type="match status" value="1"/>
</dbReference>
<dbReference type="GO" id="GO:0030170">
    <property type="term" value="F:pyridoxal phosphate binding"/>
    <property type="evidence" value="ECO:0007669"/>
    <property type="project" value="InterPro"/>
</dbReference>
<dbReference type="AlphaFoldDB" id="A0A0C9U8K5"/>
<dbReference type="OrthoDB" id="2382073at2759"/>
<evidence type="ECO:0000256" key="3">
    <source>
        <dbReference type="ARBA" id="ARBA00022679"/>
    </source>
</evidence>
<dbReference type="PROSITE" id="PS00599">
    <property type="entry name" value="AA_TRANSFER_CLASS_2"/>
    <property type="match status" value="1"/>
</dbReference>
<reference evidence="7 8" key="1">
    <citation type="submission" date="2014-06" db="EMBL/GenBank/DDBJ databases">
        <authorList>
            <consortium name="DOE Joint Genome Institute"/>
            <person name="Kuo A."/>
            <person name="Kohler A."/>
            <person name="Nagy L.G."/>
            <person name="Floudas D."/>
            <person name="Copeland A."/>
            <person name="Barry K.W."/>
            <person name="Cichocki N."/>
            <person name="Veneault-Fourrey C."/>
            <person name="LaButti K."/>
            <person name="Lindquist E.A."/>
            <person name="Lipzen A."/>
            <person name="Lundell T."/>
            <person name="Morin E."/>
            <person name="Murat C."/>
            <person name="Sun H."/>
            <person name="Tunlid A."/>
            <person name="Henrissat B."/>
            <person name="Grigoriev I.V."/>
            <person name="Hibbett D.S."/>
            <person name="Martin F."/>
            <person name="Nordberg H.P."/>
            <person name="Cantor M.N."/>
            <person name="Hua S.X."/>
        </authorList>
    </citation>
    <scope>NUCLEOTIDE SEQUENCE [LARGE SCALE GENOMIC DNA]</scope>
    <source>
        <strain evidence="7 8">ATCC 200175</strain>
    </source>
</reference>
<dbReference type="Pfam" id="PF00155">
    <property type="entry name" value="Aminotran_1_2"/>
    <property type="match status" value="1"/>
</dbReference>
<dbReference type="HOGENOM" id="CLU_015846_3_0_1"/>
<accession>A0A0C9U8K5</accession>
<dbReference type="InterPro" id="IPR015421">
    <property type="entry name" value="PyrdxlP-dep_Trfase_major"/>
</dbReference>
<dbReference type="InterPro" id="IPR015424">
    <property type="entry name" value="PyrdxlP-dep_Trfase"/>
</dbReference>
<evidence type="ECO:0000259" key="6">
    <source>
        <dbReference type="Pfam" id="PF00155"/>
    </source>
</evidence>
<organism evidence="7 8">
    <name type="scientific">Paxillus involutus ATCC 200175</name>
    <dbReference type="NCBI Taxonomy" id="664439"/>
    <lineage>
        <taxon>Eukaryota</taxon>
        <taxon>Fungi</taxon>
        <taxon>Dikarya</taxon>
        <taxon>Basidiomycota</taxon>
        <taxon>Agaricomycotina</taxon>
        <taxon>Agaricomycetes</taxon>
        <taxon>Agaricomycetidae</taxon>
        <taxon>Boletales</taxon>
        <taxon>Paxilineae</taxon>
        <taxon>Paxillaceae</taxon>
        <taxon>Paxillus</taxon>
    </lineage>
</organism>
<dbReference type="EMBL" id="KN819337">
    <property type="protein sequence ID" value="KIJ15406.1"/>
    <property type="molecule type" value="Genomic_DNA"/>
</dbReference>
<evidence type="ECO:0000256" key="5">
    <source>
        <dbReference type="RuleBase" id="RU003693"/>
    </source>
</evidence>
<evidence type="ECO:0000256" key="1">
    <source>
        <dbReference type="ARBA" id="ARBA00001933"/>
    </source>
</evidence>
<comment type="similarity">
    <text evidence="2">Belongs to the class-II pyridoxal-phosphate-dependent aminotransferase family. BioF subfamily.</text>
</comment>
<evidence type="ECO:0000256" key="2">
    <source>
        <dbReference type="ARBA" id="ARBA00010008"/>
    </source>
</evidence>
<name>A0A0C9U8K5_PAXIN</name>
<protein>
    <recommendedName>
        <fullName evidence="6">Aminotransferase class I/classII large domain-containing protein</fullName>
    </recommendedName>
</protein>
<keyword evidence="8" id="KW-1185">Reference proteome</keyword>
<gene>
    <name evidence="7" type="ORF">PAXINDRAFT_77538</name>
</gene>
<dbReference type="InterPro" id="IPR050087">
    <property type="entry name" value="AON_synthase_class-II"/>
</dbReference>
<dbReference type="Proteomes" id="UP000053647">
    <property type="component" value="Unassembled WGS sequence"/>
</dbReference>
<dbReference type="GO" id="GO:0009102">
    <property type="term" value="P:biotin biosynthetic process"/>
    <property type="evidence" value="ECO:0007669"/>
    <property type="project" value="TreeGrafter"/>
</dbReference>
<dbReference type="PANTHER" id="PTHR13693">
    <property type="entry name" value="CLASS II AMINOTRANSFERASE/8-AMINO-7-OXONONANOATE SYNTHASE"/>
    <property type="match status" value="1"/>
</dbReference>
<sequence>MSQPSPLLDALQQAVVYRTQTGLTTVSLDEALPTSAADLFSNDYLSLSTDAVVRERFLRQALAAPRLFGSTGSRLATGNSEEYNALEGRIQRFFGSPSALLFHSGFSANSAFFTCVPQKDDIIIYDELVHASCREGFRTSAARGATYRFGHNSVVSFEECLRSVLRKHPQIMQGKSTVFISVESLYSMDGDFCPLTEIVQIVEDLVPAGRSHIIVDEAHTSGICGPNGSGYVSLLGLNHRVHTTLHTFGKAWGFHGAVVLTSPIVRNYLIHFAKSVIFSTSMPYTDIYALQCCLDVISSERGQELRQSLHRLCGYARKQLLNALKRVPDGILCVDKSVAETHEHGLLSPIIPIFTPRASHLTDYLLKKGYGPTAMTLPVVKRPRIRMIVHARNTEGDIDTFVNTLLQWATRQGQSVGPFVMHNVSSDNQYVETKARL</sequence>
<comment type="cofactor">
    <cofactor evidence="1 5">
        <name>pyridoxal 5'-phosphate</name>
        <dbReference type="ChEBI" id="CHEBI:597326"/>
    </cofactor>
</comment>
<dbReference type="GO" id="GO:0016740">
    <property type="term" value="F:transferase activity"/>
    <property type="evidence" value="ECO:0007669"/>
    <property type="project" value="UniProtKB-KW"/>
</dbReference>
<reference evidence="8" key="2">
    <citation type="submission" date="2015-01" db="EMBL/GenBank/DDBJ databases">
        <title>Evolutionary Origins and Diversification of the Mycorrhizal Mutualists.</title>
        <authorList>
            <consortium name="DOE Joint Genome Institute"/>
            <consortium name="Mycorrhizal Genomics Consortium"/>
            <person name="Kohler A."/>
            <person name="Kuo A."/>
            <person name="Nagy L.G."/>
            <person name="Floudas D."/>
            <person name="Copeland A."/>
            <person name="Barry K.W."/>
            <person name="Cichocki N."/>
            <person name="Veneault-Fourrey C."/>
            <person name="LaButti K."/>
            <person name="Lindquist E.A."/>
            <person name="Lipzen A."/>
            <person name="Lundell T."/>
            <person name="Morin E."/>
            <person name="Murat C."/>
            <person name="Riley R."/>
            <person name="Ohm R."/>
            <person name="Sun H."/>
            <person name="Tunlid A."/>
            <person name="Henrissat B."/>
            <person name="Grigoriev I.V."/>
            <person name="Hibbett D.S."/>
            <person name="Martin F."/>
        </authorList>
    </citation>
    <scope>NUCLEOTIDE SEQUENCE [LARGE SCALE GENOMIC DNA]</scope>
    <source>
        <strain evidence="8">ATCC 200175</strain>
    </source>
</reference>
<dbReference type="PANTHER" id="PTHR13693:SF77">
    <property type="entry name" value="8-AMINO-7-OXONONANOATE SYNTHASE"/>
    <property type="match status" value="1"/>
</dbReference>
<dbReference type="InterPro" id="IPR015422">
    <property type="entry name" value="PyrdxlP-dep_Trfase_small"/>
</dbReference>
<dbReference type="Gene3D" id="3.90.1150.10">
    <property type="entry name" value="Aspartate Aminotransferase, domain 1"/>
    <property type="match status" value="1"/>
</dbReference>
<feature type="domain" description="Aminotransferase class I/classII large" evidence="6">
    <location>
        <begin position="39"/>
        <end position="404"/>
    </location>
</feature>
<dbReference type="InterPro" id="IPR001917">
    <property type="entry name" value="Aminotrans_II_pyridoxalP_BS"/>
</dbReference>
<keyword evidence="4 5" id="KW-0663">Pyridoxal phosphate</keyword>
<dbReference type="InterPro" id="IPR004839">
    <property type="entry name" value="Aminotransferase_I/II_large"/>
</dbReference>
<evidence type="ECO:0000313" key="8">
    <source>
        <dbReference type="Proteomes" id="UP000053647"/>
    </source>
</evidence>
<dbReference type="Gene3D" id="3.40.640.10">
    <property type="entry name" value="Type I PLP-dependent aspartate aminotransferase-like (Major domain)"/>
    <property type="match status" value="1"/>
</dbReference>
<evidence type="ECO:0000256" key="4">
    <source>
        <dbReference type="ARBA" id="ARBA00022898"/>
    </source>
</evidence>
<proteinExistence type="inferred from homology"/>
<keyword evidence="3" id="KW-0808">Transferase</keyword>
<evidence type="ECO:0000313" key="7">
    <source>
        <dbReference type="EMBL" id="KIJ15406.1"/>
    </source>
</evidence>